<dbReference type="PANTHER" id="PTHR43537:SF5">
    <property type="entry name" value="UXU OPERON TRANSCRIPTIONAL REGULATOR"/>
    <property type="match status" value="1"/>
</dbReference>
<sequence length="232" mass="25996">MADFSNIKNRLLAQEVEERIVSYIFSEPIPVGGKLPNEFKLGEMFGAGRSTVREAVKSLVSKGMLEIRRGSGTYVADNSRPLEDPLGLGGIEDKISLALDLVDVRIMLEPGIAGLAALNATKEEIITLEKLCDLVEKKIKNDEPYIQEDIQFHAYIAECSKNKVVEQLIPIIDTAVLMFVNVTHKKLIDETIMTHRNVVEAIKERDPVGAKTAMMMHMTFNRNMIKLLEKEK</sequence>
<evidence type="ECO:0000259" key="4">
    <source>
        <dbReference type="PROSITE" id="PS50949"/>
    </source>
</evidence>
<dbReference type="InterPro" id="IPR036390">
    <property type="entry name" value="WH_DNA-bd_sf"/>
</dbReference>
<accession>A0ABT1EI22</accession>
<dbReference type="PROSITE" id="PS50949">
    <property type="entry name" value="HTH_GNTR"/>
    <property type="match status" value="1"/>
</dbReference>
<gene>
    <name evidence="5" type="ORF">NK118_08800</name>
</gene>
<comment type="caution">
    <text evidence="5">The sequence shown here is derived from an EMBL/GenBank/DDBJ whole genome shotgun (WGS) entry which is preliminary data.</text>
</comment>
<dbReference type="Proteomes" id="UP001523565">
    <property type="component" value="Unassembled WGS sequence"/>
</dbReference>
<evidence type="ECO:0000313" key="6">
    <source>
        <dbReference type="Proteomes" id="UP001523565"/>
    </source>
</evidence>
<dbReference type="EMBL" id="JAMZFV010000012">
    <property type="protein sequence ID" value="MCP1110349.1"/>
    <property type="molecule type" value="Genomic_DNA"/>
</dbReference>
<dbReference type="PANTHER" id="PTHR43537">
    <property type="entry name" value="TRANSCRIPTIONAL REGULATOR, GNTR FAMILY"/>
    <property type="match status" value="1"/>
</dbReference>
<organism evidence="5 6">
    <name type="scientific">Ohessyouella blattaphilus</name>
    <dbReference type="NCBI Taxonomy" id="2949333"/>
    <lineage>
        <taxon>Bacteria</taxon>
        <taxon>Bacillati</taxon>
        <taxon>Bacillota</taxon>
        <taxon>Clostridia</taxon>
        <taxon>Lachnospirales</taxon>
        <taxon>Lachnospiraceae</taxon>
        <taxon>Ohessyouella</taxon>
    </lineage>
</organism>
<evidence type="ECO:0000256" key="2">
    <source>
        <dbReference type="ARBA" id="ARBA00023125"/>
    </source>
</evidence>
<dbReference type="SUPFAM" id="SSF46785">
    <property type="entry name" value="Winged helix' DNA-binding domain"/>
    <property type="match status" value="1"/>
</dbReference>
<dbReference type="Gene3D" id="1.20.120.530">
    <property type="entry name" value="GntR ligand-binding domain-like"/>
    <property type="match status" value="1"/>
</dbReference>
<dbReference type="PRINTS" id="PR00035">
    <property type="entry name" value="HTHGNTR"/>
</dbReference>
<dbReference type="InterPro" id="IPR011711">
    <property type="entry name" value="GntR_C"/>
</dbReference>
<dbReference type="Gene3D" id="1.10.10.10">
    <property type="entry name" value="Winged helix-like DNA-binding domain superfamily/Winged helix DNA-binding domain"/>
    <property type="match status" value="1"/>
</dbReference>
<evidence type="ECO:0000313" key="5">
    <source>
        <dbReference type="EMBL" id="MCP1110349.1"/>
    </source>
</evidence>
<proteinExistence type="predicted"/>
<dbReference type="SMART" id="SM00345">
    <property type="entry name" value="HTH_GNTR"/>
    <property type="match status" value="1"/>
</dbReference>
<dbReference type="Pfam" id="PF07729">
    <property type="entry name" value="FCD"/>
    <property type="match status" value="1"/>
</dbReference>
<reference evidence="5 6" key="1">
    <citation type="journal article" date="2022" name="Genome Biol. Evol.">
        <title>Host diet, physiology and behaviors set the stage for Lachnospiraceae cladogenesis.</title>
        <authorList>
            <person name="Vera-Ponce De Leon A."/>
            <person name="Schneider M."/>
            <person name="Jahnes B.C."/>
            <person name="Sadowski V."/>
            <person name="Camuy-Velez L.A."/>
            <person name="Duan J."/>
            <person name="Sabree Z.L."/>
        </authorList>
    </citation>
    <scope>NUCLEOTIDE SEQUENCE [LARGE SCALE GENOMIC DNA]</scope>
    <source>
        <strain evidence="5 6">PAL227</strain>
    </source>
</reference>
<evidence type="ECO:0000256" key="1">
    <source>
        <dbReference type="ARBA" id="ARBA00023015"/>
    </source>
</evidence>
<dbReference type="RefSeq" id="WP_262069230.1">
    <property type="nucleotide sequence ID" value="NZ_JAMXOC010000012.1"/>
</dbReference>
<keyword evidence="3" id="KW-0804">Transcription</keyword>
<dbReference type="SMART" id="SM00895">
    <property type="entry name" value="FCD"/>
    <property type="match status" value="1"/>
</dbReference>
<dbReference type="Pfam" id="PF00392">
    <property type="entry name" value="GntR"/>
    <property type="match status" value="1"/>
</dbReference>
<dbReference type="InterPro" id="IPR036388">
    <property type="entry name" value="WH-like_DNA-bd_sf"/>
</dbReference>
<dbReference type="InterPro" id="IPR000524">
    <property type="entry name" value="Tscrpt_reg_HTH_GntR"/>
</dbReference>
<dbReference type="InterPro" id="IPR008920">
    <property type="entry name" value="TF_FadR/GntR_C"/>
</dbReference>
<name>A0ABT1EI22_9FIRM</name>
<dbReference type="CDD" id="cd07377">
    <property type="entry name" value="WHTH_GntR"/>
    <property type="match status" value="1"/>
</dbReference>
<keyword evidence="6" id="KW-1185">Reference proteome</keyword>
<protein>
    <submittedName>
        <fullName evidence="5">FadR family transcriptional regulator</fullName>
    </submittedName>
</protein>
<dbReference type="SUPFAM" id="SSF48008">
    <property type="entry name" value="GntR ligand-binding domain-like"/>
    <property type="match status" value="1"/>
</dbReference>
<keyword evidence="2" id="KW-0238">DNA-binding</keyword>
<evidence type="ECO:0000256" key="3">
    <source>
        <dbReference type="ARBA" id="ARBA00023163"/>
    </source>
</evidence>
<keyword evidence="1" id="KW-0805">Transcription regulation</keyword>
<feature type="domain" description="HTH gntR-type" evidence="4">
    <location>
        <begin position="10"/>
        <end position="78"/>
    </location>
</feature>